<dbReference type="InParanoid" id="A0A165FGC5"/>
<name>A0A165FGC5_EXIGL</name>
<sequence length="70" mass="7284">MRLAPLPVIVLSAATLVLASPPFTVLRRTSHGTPCCYCYIRGNADTCTPGPSPGSCCPAPVEATLPGVQW</sequence>
<gene>
    <name evidence="2" type="ORF">EXIGLDRAFT_722126</name>
</gene>
<protein>
    <submittedName>
        <fullName evidence="2">Uncharacterized protein</fullName>
    </submittedName>
</protein>
<evidence type="ECO:0000313" key="3">
    <source>
        <dbReference type="Proteomes" id="UP000077266"/>
    </source>
</evidence>
<feature type="signal peptide" evidence="1">
    <location>
        <begin position="1"/>
        <end position="19"/>
    </location>
</feature>
<proteinExistence type="predicted"/>
<reference evidence="2 3" key="1">
    <citation type="journal article" date="2016" name="Mol. Biol. Evol.">
        <title>Comparative Genomics of Early-Diverging Mushroom-Forming Fungi Provides Insights into the Origins of Lignocellulose Decay Capabilities.</title>
        <authorList>
            <person name="Nagy L.G."/>
            <person name="Riley R."/>
            <person name="Tritt A."/>
            <person name="Adam C."/>
            <person name="Daum C."/>
            <person name="Floudas D."/>
            <person name="Sun H."/>
            <person name="Yadav J.S."/>
            <person name="Pangilinan J."/>
            <person name="Larsson K.H."/>
            <person name="Matsuura K."/>
            <person name="Barry K."/>
            <person name="Labutti K."/>
            <person name="Kuo R."/>
            <person name="Ohm R.A."/>
            <person name="Bhattacharya S.S."/>
            <person name="Shirouzu T."/>
            <person name="Yoshinaga Y."/>
            <person name="Martin F.M."/>
            <person name="Grigoriev I.V."/>
            <person name="Hibbett D.S."/>
        </authorList>
    </citation>
    <scope>NUCLEOTIDE SEQUENCE [LARGE SCALE GENOMIC DNA]</scope>
    <source>
        <strain evidence="2 3">HHB12029</strain>
    </source>
</reference>
<accession>A0A165FGC5</accession>
<keyword evidence="1" id="KW-0732">Signal</keyword>
<dbReference type="AlphaFoldDB" id="A0A165FGC5"/>
<feature type="chain" id="PRO_5007857690" evidence="1">
    <location>
        <begin position="20"/>
        <end position="70"/>
    </location>
</feature>
<evidence type="ECO:0000313" key="2">
    <source>
        <dbReference type="EMBL" id="KZV88950.1"/>
    </source>
</evidence>
<keyword evidence="3" id="KW-1185">Reference proteome</keyword>
<evidence type="ECO:0000256" key="1">
    <source>
        <dbReference type="SAM" id="SignalP"/>
    </source>
</evidence>
<dbReference type="Proteomes" id="UP000077266">
    <property type="component" value="Unassembled WGS sequence"/>
</dbReference>
<organism evidence="2 3">
    <name type="scientific">Exidia glandulosa HHB12029</name>
    <dbReference type="NCBI Taxonomy" id="1314781"/>
    <lineage>
        <taxon>Eukaryota</taxon>
        <taxon>Fungi</taxon>
        <taxon>Dikarya</taxon>
        <taxon>Basidiomycota</taxon>
        <taxon>Agaricomycotina</taxon>
        <taxon>Agaricomycetes</taxon>
        <taxon>Auriculariales</taxon>
        <taxon>Exidiaceae</taxon>
        <taxon>Exidia</taxon>
    </lineage>
</organism>
<dbReference type="EMBL" id="KV426086">
    <property type="protein sequence ID" value="KZV88950.1"/>
    <property type="molecule type" value="Genomic_DNA"/>
</dbReference>